<evidence type="ECO:0000313" key="3">
    <source>
        <dbReference type="Proteomes" id="UP000801428"/>
    </source>
</evidence>
<feature type="compositionally biased region" description="Polar residues" evidence="1">
    <location>
        <begin position="1"/>
        <end position="10"/>
    </location>
</feature>
<organism evidence="2 3">
    <name type="scientific">Curvularia kusanoi</name>
    <name type="common">Cochliobolus kusanoi</name>
    <dbReference type="NCBI Taxonomy" id="90978"/>
    <lineage>
        <taxon>Eukaryota</taxon>
        <taxon>Fungi</taxon>
        <taxon>Dikarya</taxon>
        <taxon>Ascomycota</taxon>
        <taxon>Pezizomycotina</taxon>
        <taxon>Dothideomycetes</taxon>
        <taxon>Pleosporomycetidae</taxon>
        <taxon>Pleosporales</taxon>
        <taxon>Pleosporineae</taxon>
        <taxon>Pleosporaceae</taxon>
        <taxon>Curvularia</taxon>
    </lineage>
</organism>
<reference evidence="2" key="1">
    <citation type="submission" date="2019-04" db="EMBL/GenBank/DDBJ databases">
        <title>Sequencing of skin fungus with MAO and IRED activity.</title>
        <authorList>
            <person name="Marsaioli A.J."/>
            <person name="Bonatto J.M.C."/>
            <person name="Reis Junior O."/>
        </authorList>
    </citation>
    <scope>NUCLEOTIDE SEQUENCE</scope>
    <source>
        <strain evidence="2">30M1</strain>
    </source>
</reference>
<protein>
    <submittedName>
        <fullName evidence="2">Uncharacterized protein</fullName>
    </submittedName>
</protein>
<feature type="compositionally biased region" description="Polar residues" evidence="1">
    <location>
        <begin position="32"/>
        <end position="53"/>
    </location>
</feature>
<accession>A0A9P4TJA0</accession>
<evidence type="ECO:0000256" key="1">
    <source>
        <dbReference type="SAM" id="MobiDB-lite"/>
    </source>
</evidence>
<dbReference type="AlphaFoldDB" id="A0A9P4TJA0"/>
<comment type="caution">
    <text evidence="2">The sequence shown here is derived from an EMBL/GenBank/DDBJ whole genome shotgun (WGS) entry which is preliminary data.</text>
</comment>
<evidence type="ECO:0000313" key="2">
    <source>
        <dbReference type="EMBL" id="KAF3005939.1"/>
    </source>
</evidence>
<gene>
    <name evidence="2" type="ORF">E8E13_010057</name>
</gene>
<feature type="compositionally biased region" description="Basic and acidic residues" evidence="1">
    <location>
        <begin position="99"/>
        <end position="113"/>
    </location>
</feature>
<feature type="compositionally biased region" description="Basic and acidic residues" evidence="1">
    <location>
        <begin position="12"/>
        <end position="31"/>
    </location>
</feature>
<name>A0A9P4TJA0_CURKU</name>
<sequence length="119" mass="12938">MSDSGNNASSLKGKDKEVETQVHDPNVHSRPNEGTNEPGSDEVASTTADTAGSNVPVDEAQGAMQETEEVEAANEQEISGDSGFDDIEETGESALNYRKSSDIQEDKARVRKEPRMRRR</sequence>
<keyword evidence="3" id="KW-1185">Reference proteome</keyword>
<proteinExistence type="predicted"/>
<feature type="region of interest" description="Disordered" evidence="1">
    <location>
        <begin position="1"/>
        <end position="119"/>
    </location>
</feature>
<dbReference type="Proteomes" id="UP000801428">
    <property type="component" value="Unassembled WGS sequence"/>
</dbReference>
<dbReference type="EMBL" id="SWKU01000006">
    <property type="protein sequence ID" value="KAF3005939.1"/>
    <property type="molecule type" value="Genomic_DNA"/>
</dbReference>